<dbReference type="CDD" id="cd02440">
    <property type="entry name" value="AdoMet_MTases"/>
    <property type="match status" value="1"/>
</dbReference>
<evidence type="ECO:0000259" key="1">
    <source>
        <dbReference type="Pfam" id="PF08241"/>
    </source>
</evidence>
<name>M1UW00_CYAM1</name>
<dbReference type="SUPFAM" id="SSF53335">
    <property type="entry name" value="S-adenosyl-L-methionine-dependent methyltransferases"/>
    <property type="match status" value="1"/>
</dbReference>
<dbReference type="OrthoDB" id="3618at2759"/>
<dbReference type="GeneID" id="16996446"/>
<sequence>MFQVVPAIQRQVPGHQSGYSWATRLEARRRRQLRAGRFTMLWPFGALEKRRRAFAELFTNPNFPPSWPYTASDFERLDESPDELFYTQPRFVTHIDDDAIAALKSFYGETLRDGTDLLDLCSSWISHLPEQYRPRQVVGLGLNDLELKKNTRMDRWVVQNLNENPVFPFADDSFDYVTCVVSVDYLTKPLQVFREIRRVLRPGGMAIIAQSNRCFMQKVIAIWLSTNDLEHAYIIGSYFHYAGGFENLLARDISRGRGDPMFVVTATKQRT</sequence>
<accession>M1UW00</accession>
<dbReference type="KEGG" id="cme:CYME_CMQ415C"/>
<dbReference type="Gramene" id="CMQ415CT">
    <property type="protein sequence ID" value="CMQ415CT"/>
    <property type="gene ID" value="CMQ415C"/>
</dbReference>
<dbReference type="Proteomes" id="UP000007014">
    <property type="component" value="Chromosome 17"/>
</dbReference>
<dbReference type="AlphaFoldDB" id="M1UW00"/>
<dbReference type="HOGENOM" id="CLU_072455_1_1_1"/>
<evidence type="ECO:0000313" key="3">
    <source>
        <dbReference type="Proteomes" id="UP000007014"/>
    </source>
</evidence>
<dbReference type="Gene3D" id="3.40.50.150">
    <property type="entry name" value="Vaccinia Virus protein VP39"/>
    <property type="match status" value="1"/>
</dbReference>
<feature type="domain" description="Methyltransferase type 11" evidence="1">
    <location>
        <begin position="131"/>
        <end position="208"/>
    </location>
</feature>
<dbReference type="InterPro" id="IPR029063">
    <property type="entry name" value="SAM-dependent_MTases_sf"/>
</dbReference>
<dbReference type="RefSeq" id="XP_005538292.1">
    <property type="nucleotide sequence ID" value="XM_005538235.1"/>
</dbReference>
<dbReference type="GO" id="GO:0008757">
    <property type="term" value="F:S-adenosylmethionine-dependent methyltransferase activity"/>
    <property type="evidence" value="ECO:0007669"/>
    <property type="project" value="InterPro"/>
</dbReference>
<reference evidence="2 3" key="1">
    <citation type="journal article" date="2004" name="Nature">
        <title>Genome sequence of the ultrasmall unicellular red alga Cyanidioschyzon merolae 10D.</title>
        <authorList>
            <person name="Matsuzaki M."/>
            <person name="Misumi O."/>
            <person name="Shin-i T."/>
            <person name="Maruyama S."/>
            <person name="Takahara M."/>
            <person name="Miyagishima S."/>
            <person name="Mori T."/>
            <person name="Nishida K."/>
            <person name="Yagisawa F."/>
            <person name="Nishida K."/>
            <person name="Yoshida Y."/>
            <person name="Nishimura Y."/>
            <person name="Nakao S."/>
            <person name="Kobayashi T."/>
            <person name="Momoyama Y."/>
            <person name="Higashiyama T."/>
            <person name="Minoda A."/>
            <person name="Sano M."/>
            <person name="Nomoto H."/>
            <person name="Oishi K."/>
            <person name="Hayashi H."/>
            <person name="Ohta F."/>
            <person name="Nishizaka S."/>
            <person name="Haga S."/>
            <person name="Miura S."/>
            <person name="Morishita T."/>
            <person name="Kabeya Y."/>
            <person name="Terasawa K."/>
            <person name="Suzuki Y."/>
            <person name="Ishii Y."/>
            <person name="Asakawa S."/>
            <person name="Takano H."/>
            <person name="Ohta N."/>
            <person name="Kuroiwa H."/>
            <person name="Tanaka K."/>
            <person name="Shimizu N."/>
            <person name="Sugano S."/>
            <person name="Sato N."/>
            <person name="Nozaki H."/>
            <person name="Ogasawara N."/>
            <person name="Kohara Y."/>
            <person name="Kuroiwa T."/>
        </authorList>
    </citation>
    <scope>NUCLEOTIDE SEQUENCE [LARGE SCALE GENOMIC DNA]</scope>
    <source>
        <strain evidence="2 3">10D</strain>
    </source>
</reference>
<reference evidence="2 3" key="2">
    <citation type="journal article" date="2007" name="BMC Biol.">
        <title>A 100%-complete sequence reveals unusually simple genomic features in the hot-spring red alga Cyanidioschyzon merolae.</title>
        <authorList>
            <person name="Nozaki H."/>
            <person name="Takano H."/>
            <person name="Misumi O."/>
            <person name="Terasawa K."/>
            <person name="Matsuzaki M."/>
            <person name="Maruyama S."/>
            <person name="Nishida K."/>
            <person name="Yagisawa F."/>
            <person name="Yoshida Y."/>
            <person name="Fujiwara T."/>
            <person name="Takio S."/>
            <person name="Tamura K."/>
            <person name="Chung S.J."/>
            <person name="Nakamura S."/>
            <person name="Kuroiwa H."/>
            <person name="Tanaka K."/>
            <person name="Sato N."/>
            <person name="Kuroiwa T."/>
        </authorList>
    </citation>
    <scope>NUCLEOTIDE SEQUENCE [LARGE SCALE GENOMIC DNA]</scope>
    <source>
        <strain evidence="2 3">10D</strain>
    </source>
</reference>
<evidence type="ECO:0000313" key="2">
    <source>
        <dbReference type="EMBL" id="BAM82256.1"/>
    </source>
</evidence>
<dbReference type="InterPro" id="IPR013216">
    <property type="entry name" value="Methyltransf_11"/>
</dbReference>
<gene>
    <name evidence="2" type="ORF">CYME_CMQ415C</name>
</gene>
<keyword evidence="3" id="KW-1185">Reference proteome</keyword>
<protein>
    <recommendedName>
        <fullName evidence="1">Methyltransferase type 11 domain-containing protein</fullName>
    </recommendedName>
</protein>
<dbReference type="Pfam" id="PF08241">
    <property type="entry name" value="Methyltransf_11"/>
    <property type="match status" value="1"/>
</dbReference>
<dbReference type="PANTHER" id="PTHR43036:SF2">
    <property type="entry name" value="OS04G0481300 PROTEIN"/>
    <property type="match status" value="1"/>
</dbReference>
<dbReference type="EMBL" id="AP006499">
    <property type="protein sequence ID" value="BAM82256.1"/>
    <property type="molecule type" value="Genomic_DNA"/>
</dbReference>
<dbReference type="PANTHER" id="PTHR43036">
    <property type="entry name" value="OSJNBB0011N17.9 PROTEIN"/>
    <property type="match status" value="1"/>
</dbReference>
<dbReference type="eggNOG" id="ENOG502QS7X">
    <property type="taxonomic scope" value="Eukaryota"/>
</dbReference>
<organism evidence="2 3">
    <name type="scientific">Cyanidioschyzon merolae (strain NIES-3377 / 10D)</name>
    <name type="common">Unicellular red alga</name>
    <dbReference type="NCBI Taxonomy" id="280699"/>
    <lineage>
        <taxon>Eukaryota</taxon>
        <taxon>Rhodophyta</taxon>
        <taxon>Bangiophyceae</taxon>
        <taxon>Cyanidiales</taxon>
        <taxon>Cyanidiaceae</taxon>
        <taxon>Cyanidioschyzon</taxon>
    </lineage>
</organism>
<dbReference type="OMA" id="MCTSWKS"/>
<proteinExistence type="predicted"/>